<dbReference type="Proteomes" id="UP001497382">
    <property type="component" value="Unassembled WGS sequence"/>
</dbReference>
<evidence type="ECO:0000313" key="1">
    <source>
        <dbReference type="EMBL" id="CAL1285795.1"/>
    </source>
</evidence>
<comment type="caution">
    <text evidence="1">The sequence shown here is derived from an EMBL/GenBank/DDBJ whole genome shotgun (WGS) entry which is preliminary data.</text>
</comment>
<sequence>MHESYGMTEEMYTQSPSLRSVLFSQEESKCQCHIVDMKI</sequence>
<accession>A0AAV2AQX1</accession>
<evidence type="ECO:0000313" key="2">
    <source>
        <dbReference type="Proteomes" id="UP001497382"/>
    </source>
</evidence>
<name>A0AAV2AQX1_9ARAC</name>
<organism evidence="1 2">
    <name type="scientific">Larinioides sclopetarius</name>
    <dbReference type="NCBI Taxonomy" id="280406"/>
    <lineage>
        <taxon>Eukaryota</taxon>
        <taxon>Metazoa</taxon>
        <taxon>Ecdysozoa</taxon>
        <taxon>Arthropoda</taxon>
        <taxon>Chelicerata</taxon>
        <taxon>Arachnida</taxon>
        <taxon>Araneae</taxon>
        <taxon>Araneomorphae</taxon>
        <taxon>Entelegynae</taxon>
        <taxon>Araneoidea</taxon>
        <taxon>Araneidae</taxon>
        <taxon>Larinioides</taxon>
    </lineage>
</organism>
<protein>
    <submittedName>
        <fullName evidence="1">Uncharacterized protein</fullName>
    </submittedName>
</protein>
<reference evidence="1 2" key="1">
    <citation type="submission" date="2024-04" db="EMBL/GenBank/DDBJ databases">
        <authorList>
            <person name="Rising A."/>
            <person name="Reimegard J."/>
            <person name="Sonavane S."/>
            <person name="Akerstrom W."/>
            <person name="Nylinder S."/>
            <person name="Hedman E."/>
            <person name="Kallberg Y."/>
        </authorList>
    </citation>
    <scope>NUCLEOTIDE SEQUENCE [LARGE SCALE GENOMIC DNA]</scope>
</reference>
<keyword evidence="2" id="KW-1185">Reference proteome</keyword>
<dbReference type="AlphaFoldDB" id="A0AAV2AQX1"/>
<dbReference type="EMBL" id="CAXIEN010000195">
    <property type="protein sequence ID" value="CAL1285795.1"/>
    <property type="molecule type" value="Genomic_DNA"/>
</dbReference>
<proteinExistence type="predicted"/>
<gene>
    <name evidence="1" type="ORF">LARSCL_LOCUS13924</name>
</gene>